<dbReference type="Pfam" id="PF05916">
    <property type="entry name" value="Sld5"/>
    <property type="match status" value="1"/>
</dbReference>
<dbReference type="EMBL" id="JARJLG010000129">
    <property type="protein sequence ID" value="KAJ7740003.1"/>
    <property type="molecule type" value="Genomic_DNA"/>
</dbReference>
<dbReference type="EMBL" id="JARJLG010000071">
    <property type="protein sequence ID" value="KAJ7753390.1"/>
    <property type="molecule type" value="Genomic_DNA"/>
</dbReference>
<reference evidence="9" key="1">
    <citation type="submission" date="2023-03" db="EMBL/GenBank/DDBJ databases">
        <title>Massive genome expansion in bonnet fungi (Mycena s.s.) driven by repeated elements and novel gene families across ecological guilds.</title>
        <authorList>
            <consortium name="Lawrence Berkeley National Laboratory"/>
            <person name="Harder C.B."/>
            <person name="Miyauchi S."/>
            <person name="Viragh M."/>
            <person name="Kuo A."/>
            <person name="Thoen E."/>
            <person name="Andreopoulos B."/>
            <person name="Lu D."/>
            <person name="Skrede I."/>
            <person name="Drula E."/>
            <person name="Henrissat B."/>
            <person name="Morin E."/>
            <person name="Kohler A."/>
            <person name="Barry K."/>
            <person name="LaButti K."/>
            <person name="Morin E."/>
            <person name="Salamov A."/>
            <person name="Lipzen A."/>
            <person name="Mereny Z."/>
            <person name="Hegedus B."/>
            <person name="Baldrian P."/>
            <person name="Stursova M."/>
            <person name="Weitz H."/>
            <person name="Taylor A."/>
            <person name="Grigoriev I.V."/>
            <person name="Nagy L.G."/>
            <person name="Martin F."/>
            <person name="Kauserud H."/>
        </authorList>
    </citation>
    <scope>NUCLEOTIDE SEQUENCE</scope>
    <source>
        <strain evidence="9">CBHHK188m</strain>
    </source>
</reference>
<feature type="domain" description="GINS subunit" evidence="7">
    <location>
        <begin position="52"/>
        <end position="125"/>
    </location>
</feature>
<keyword evidence="4 6" id="KW-0235">DNA replication</keyword>
<dbReference type="PANTHER" id="PTHR12914:SF2">
    <property type="entry name" value="DNA REPLICATION COMPLEX GINS PROTEIN PSF1"/>
    <property type="match status" value="1"/>
</dbReference>
<dbReference type="InterPro" id="IPR021151">
    <property type="entry name" value="GINS_A"/>
</dbReference>
<accession>A0AAD7J2X3</accession>
<dbReference type="Proteomes" id="UP001215280">
    <property type="component" value="Unassembled WGS sequence"/>
</dbReference>
<organism evidence="9 10">
    <name type="scientific">Mycena maculata</name>
    <dbReference type="NCBI Taxonomy" id="230809"/>
    <lineage>
        <taxon>Eukaryota</taxon>
        <taxon>Fungi</taxon>
        <taxon>Dikarya</taxon>
        <taxon>Basidiomycota</taxon>
        <taxon>Agaricomycotina</taxon>
        <taxon>Agaricomycetes</taxon>
        <taxon>Agaricomycetidae</taxon>
        <taxon>Agaricales</taxon>
        <taxon>Marasmiineae</taxon>
        <taxon>Mycenaceae</taxon>
        <taxon>Mycena</taxon>
    </lineage>
</organism>
<dbReference type="GO" id="GO:1902983">
    <property type="term" value="P:DNA strand elongation involved in mitotic DNA replication"/>
    <property type="evidence" value="ECO:0007669"/>
    <property type="project" value="TreeGrafter"/>
</dbReference>
<evidence type="ECO:0000313" key="10">
    <source>
        <dbReference type="Proteomes" id="UP001215280"/>
    </source>
</evidence>
<keyword evidence="10" id="KW-1185">Reference proteome</keyword>
<comment type="subcellular location">
    <subcellularLocation>
        <location evidence="1 6">Nucleus</location>
    </subcellularLocation>
</comment>
<dbReference type="InterPro" id="IPR005339">
    <property type="entry name" value="GINS_Psf1"/>
</dbReference>
<dbReference type="AlphaFoldDB" id="A0AAD7J2X3"/>
<evidence type="ECO:0000259" key="7">
    <source>
        <dbReference type="Pfam" id="PF05916"/>
    </source>
</evidence>
<keyword evidence="5 6" id="KW-0539">Nucleus</keyword>
<evidence type="ECO:0000256" key="1">
    <source>
        <dbReference type="ARBA" id="ARBA00004123"/>
    </source>
</evidence>
<gene>
    <name evidence="9" type="ORF">DFH07DRAFT_744550</name>
    <name evidence="8" type="ORF">DFH07DRAFT_778535</name>
</gene>
<dbReference type="InterPro" id="IPR036224">
    <property type="entry name" value="GINS_bundle-like_dom_sf"/>
</dbReference>
<protein>
    <recommendedName>
        <fullName evidence="3 6">DNA replication complex GINS protein PSF1</fullName>
    </recommendedName>
</protein>
<evidence type="ECO:0000256" key="6">
    <source>
        <dbReference type="RuleBase" id="RU368085"/>
    </source>
</evidence>
<name>A0AAD7J2X3_9AGAR</name>
<sequence>MGSYGELATRLMQESKRSLDLQQLLPHNGPLIRSVIQEQHHIEQDIERAKNAGNWMAIVIMQRVILQNKRCLLAYHSQRTDLIQQIYWSHGCTFGPVMHIISANSSTEEINFLRNYHDSVGKLRSDVFPDDPFDIASSIEHPPANLMVTVDVIQSPGIICMESGTIDFKKGHRYVVRRTEVDHLIMQGYLQEL</sequence>
<comment type="subunit">
    <text evidence="6">Component of the GINS complex.</text>
</comment>
<evidence type="ECO:0000313" key="9">
    <source>
        <dbReference type="EMBL" id="KAJ7753390.1"/>
    </source>
</evidence>
<dbReference type="GO" id="GO:0000811">
    <property type="term" value="C:GINS complex"/>
    <property type="evidence" value="ECO:0007669"/>
    <property type="project" value="UniProtKB-UniRule"/>
</dbReference>
<comment type="function">
    <text evidence="6">Required for correct functioning of the GINS complex, a complex that plays an essential role in the initiation of DNA replication, and progression of DNA replication forks. GINS complex seems to bind preferentially to single-stranded DNA.</text>
</comment>
<evidence type="ECO:0000256" key="3">
    <source>
        <dbReference type="ARBA" id="ARBA00015143"/>
    </source>
</evidence>
<comment type="caution">
    <text evidence="9">The sequence shown here is derived from an EMBL/GenBank/DDBJ whole genome shotgun (WGS) entry which is preliminary data.</text>
</comment>
<evidence type="ECO:0000256" key="2">
    <source>
        <dbReference type="ARBA" id="ARBA00006677"/>
    </source>
</evidence>
<evidence type="ECO:0000256" key="5">
    <source>
        <dbReference type="ARBA" id="ARBA00023242"/>
    </source>
</evidence>
<dbReference type="Gene3D" id="1.20.58.1030">
    <property type="match status" value="1"/>
</dbReference>
<evidence type="ECO:0000313" key="8">
    <source>
        <dbReference type="EMBL" id="KAJ7740003.1"/>
    </source>
</evidence>
<dbReference type="SUPFAM" id="SSF158573">
    <property type="entry name" value="GINS helical bundle-like"/>
    <property type="match status" value="1"/>
</dbReference>
<dbReference type="PANTHER" id="PTHR12914">
    <property type="entry name" value="PARTNER OF SLD5"/>
    <property type="match status" value="1"/>
</dbReference>
<dbReference type="CDD" id="cd11710">
    <property type="entry name" value="GINS_A_psf1"/>
    <property type="match status" value="1"/>
</dbReference>
<evidence type="ECO:0000256" key="4">
    <source>
        <dbReference type="ARBA" id="ARBA00022705"/>
    </source>
</evidence>
<comment type="similarity">
    <text evidence="2 6">Belongs to the GINS1/PSF1 family.</text>
</comment>
<proteinExistence type="inferred from homology"/>